<sequence>MMQIDILTLFPEMFSGVFGHSILQKAAEKSSVQYNVVNFRDFADNKHSTVDDYPYGGGAGMVLKPQPIFDAVASLREQAKSKNPRVILLCPQGERFEQRKAEELAKEEHLIFICGHYEGYDERIREHVVTDEISIGDYVLTGGELGAMVVVDSVVRLLPEVLGNEESHQKDSFSTGLLEHPHYTRPADFRGLKVPDVLLSGNHKLIEEWRNKEALRRTLLRRPDLLDKIELTKEQEKWLKEVKKDYE</sequence>
<dbReference type="InterPro" id="IPR023148">
    <property type="entry name" value="tRNA_m1G_MeTrfase_C_sf"/>
</dbReference>
<comment type="caution">
    <text evidence="19">The sequence shown here is derived from an EMBL/GenBank/DDBJ whole genome shotgun (WGS) entry which is preliminary data.</text>
</comment>
<evidence type="ECO:0000256" key="3">
    <source>
        <dbReference type="ARBA" id="ARBA00007630"/>
    </source>
</evidence>
<evidence type="ECO:0000256" key="13">
    <source>
        <dbReference type="ARBA" id="ARBA00033392"/>
    </source>
</evidence>
<dbReference type="SUPFAM" id="SSF75217">
    <property type="entry name" value="alpha/beta knot"/>
    <property type="match status" value="1"/>
</dbReference>
<evidence type="ECO:0000256" key="14">
    <source>
        <dbReference type="ARBA" id="ARBA00047783"/>
    </source>
</evidence>
<dbReference type="PANTHER" id="PTHR46417">
    <property type="entry name" value="TRNA (GUANINE-N(1)-)-METHYLTRANSFERASE"/>
    <property type="match status" value="1"/>
</dbReference>
<keyword evidence="8 15" id="KW-0489">Methyltransferase</keyword>
<evidence type="ECO:0000256" key="15">
    <source>
        <dbReference type="HAMAP-Rule" id="MF_00605"/>
    </source>
</evidence>
<dbReference type="Pfam" id="PF01746">
    <property type="entry name" value="tRNA_m1G_MT"/>
    <property type="match status" value="1"/>
</dbReference>
<evidence type="ECO:0000256" key="10">
    <source>
        <dbReference type="ARBA" id="ARBA00022691"/>
    </source>
</evidence>
<gene>
    <name evidence="15 19" type="primary">trmD</name>
    <name evidence="19" type="ORF">CVD27_08280</name>
</gene>
<evidence type="ECO:0000256" key="5">
    <source>
        <dbReference type="ARBA" id="ARBA00012807"/>
    </source>
</evidence>
<evidence type="ECO:0000313" key="19">
    <source>
        <dbReference type="EMBL" id="PLS06530.1"/>
    </source>
</evidence>
<evidence type="ECO:0000256" key="2">
    <source>
        <dbReference type="ARBA" id="ARBA00004496"/>
    </source>
</evidence>
<evidence type="ECO:0000256" key="17">
    <source>
        <dbReference type="RuleBase" id="RU003464"/>
    </source>
</evidence>
<proteinExistence type="inferred from homology"/>
<evidence type="ECO:0000256" key="6">
    <source>
        <dbReference type="ARBA" id="ARBA00014679"/>
    </source>
</evidence>
<dbReference type="RefSeq" id="WP_101647419.1">
    <property type="nucleotide sequence ID" value="NZ_PGVE01000035.1"/>
</dbReference>
<dbReference type="HAMAP" id="MF_00605">
    <property type="entry name" value="TrmD"/>
    <property type="match status" value="1"/>
</dbReference>
<accession>A0A2N5HLX0</accession>
<dbReference type="CDD" id="cd18080">
    <property type="entry name" value="TrmD-like"/>
    <property type="match status" value="1"/>
</dbReference>
<comment type="catalytic activity">
    <reaction evidence="14 15 17">
        <text>guanosine(37) in tRNA + S-adenosyl-L-methionine = N(1)-methylguanosine(37) in tRNA + S-adenosyl-L-homocysteine + H(+)</text>
        <dbReference type="Rhea" id="RHEA:36899"/>
        <dbReference type="Rhea" id="RHEA-COMP:10145"/>
        <dbReference type="Rhea" id="RHEA-COMP:10147"/>
        <dbReference type="ChEBI" id="CHEBI:15378"/>
        <dbReference type="ChEBI" id="CHEBI:57856"/>
        <dbReference type="ChEBI" id="CHEBI:59789"/>
        <dbReference type="ChEBI" id="CHEBI:73542"/>
        <dbReference type="ChEBI" id="CHEBI:74269"/>
        <dbReference type="EC" id="2.1.1.228"/>
    </reaction>
</comment>
<dbReference type="NCBIfam" id="TIGR00088">
    <property type="entry name" value="trmD"/>
    <property type="match status" value="1"/>
</dbReference>
<keyword evidence="11 15" id="KW-0819">tRNA processing</keyword>
<dbReference type="PANTHER" id="PTHR46417:SF1">
    <property type="entry name" value="TRNA (GUANINE-N(1)-)-METHYLTRANSFERASE"/>
    <property type="match status" value="1"/>
</dbReference>
<dbReference type="GO" id="GO:0005829">
    <property type="term" value="C:cytosol"/>
    <property type="evidence" value="ECO:0007669"/>
    <property type="project" value="TreeGrafter"/>
</dbReference>
<feature type="binding site" evidence="15 16">
    <location>
        <position position="115"/>
    </location>
    <ligand>
        <name>S-adenosyl-L-methionine</name>
        <dbReference type="ChEBI" id="CHEBI:59789"/>
    </ligand>
</feature>
<reference evidence="19 20" key="1">
    <citation type="submission" date="2017-11" db="EMBL/GenBank/DDBJ databases">
        <title>Comparitive Functional Genomics of Dry Heat Resistant strains isolated from the Viking Spacecraft.</title>
        <authorList>
            <person name="Seuylemezian A."/>
            <person name="Cooper K."/>
            <person name="Vaishampayan P."/>
        </authorList>
    </citation>
    <scope>NUCLEOTIDE SEQUENCE [LARGE SCALE GENOMIC DNA]</scope>
    <source>
        <strain evidence="19 20">V32-6</strain>
    </source>
</reference>
<comment type="similarity">
    <text evidence="3 15 17">Belongs to the RNA methyltransferase TrmD family.</text>
</comment>
<dbReference type="InterPro" id="IPR016009">
    <property type="entry name" value="tRNA_MeTrfase_TRMD/TRM10"/>
</dbReference>
<protein>
    <recommendedName>
        <fullName evidence="6 15">tRNA (guanine-N(1)-)-methyltransferase</fullName>
        <ecNumber evidence="5 15">2.1.1.228</ecNumber>
    </recommendedName>
    <alternativeName>
        <fullName evidence="12 15">M1G-methyltransferase</fullName>
    </alternativeName>
    <alternativeName>
        <fullName evidence="13 15">tRNA [GM37] methyltransferase</fullName>
    </alternativeName>
</protein>
<evidence type="ECO:0000256" key="12">
    <source>
        <dbReference type="ARBA" id="ARBA00029736"/>
    </source>
</evidence>
<evidence type="ECO:0000256" key="7">
    <source>
        <dbReference type="ARBA" id="ARBA00022490"/>
    </source>
</evidence>
<dbReference type="InterPro" id="IPR002649">
    <property type="entry name" value="tRNA_m1G_MeTrfase_TrmD"/>
</dbReference>
<comment type="subunit">
    <text evidence="4 15 17">Homodimer.</text>
</comment>
<evidence type="ECO:0000256" key="4">
    <source>
        <dbReference type="ARBA" id="ARBA00011738"/>
    </source>
</evidence>
<dbReference type="Gene3D" id="3.40.1280.10">
    <property type="match status" value="1"/>
</dbReference>
<name>A0A2N5HLX0_9BACI</name>
<dbReference type="InterPro" id="IPR029028">
    <property type="entry name" value="Alpha/beta_knot_MTases"/>
</dbReference>
<keyword evidence="20" id="KW-1185">Reference proteome</keyword>
<evidence type="ECO:0000256" key="8">
    <source>
        <dbReference type="ARBA" id="ARBA00022603"/>
    </source>
</evidence>
<feature type="binding site" evidence="15 16">
    <location>
        <begin position="135"/>
        <end position="140"/>
    </location>
    <ligand>
        <name>S-adenosyl-L-methionine</name>
        <dbReference type="ChEBI" id="CHEBI:59789"/>
    </ligand>
</feature>
<dbReference type="NCBIfam" id="NF000648">
    <property type="entry name" value="PRK00026.1"/>
    <property type="match status" value="1"/>
</dbReference>
<dbReference type="FunFam" id="1.10.1270.20:FF:000001">
    <property type="entry name" value="tRNA (guanine-N(1)-)-methyltransferase"/>
    <property type="match status" value="1"/>
</dbReference>
<evidence type="ECO:0000313" key="20">
    <source>
        <dbReference type="Proteomes" id="UP000234950"/>
    </source>
</evidence>
<dbReference type="Gene3D" id="1.10.1270.20">
    <property type="entry name" value="tRNA(m1g37)methyltransferase, domain 2"/>
    <property type="match status" value="1"/>
</dbReference>
<evidence type="ECO:0000256" key="1">
    <source>
        <dbReference type="ARBA" id="ARBA00002634"/>
    </source>
</evidence>
<evidence type="ECO:0000256" key="11">
    <source>
        <dbReference type="ARBA" id="ARBA00022694"/>
    </source>
</evidence>
<dbReference type="GO" id="GO:0052906">
    <property type="term" value="F:tRNA (guanine(37)-N1)-methyltransferase activity"/>
    <property type="evidence" value="ECO:0007669"/>
    <property type="project" value="UniProtKB-UniRule"/>
</dbReference>
<dbReference type="InterPro" id="IPR029026">
    <property type="entry name" value="tRNA_m1G_MTases_N"/>
</dbReference>
<keyword evidence="10 15" id="KW-0949">S-adenosyl-L-methionine</keyword>
<comment type="subcellular location">
    <subcellularLocation>
        <location evidence="2 15 17">Cytoplasm</location>
    </subcellularLocation>
</comment>
<dbReference type="GO" id="GO:0002939">
    <property type="term" value="P:tRNA N1-guanine methylation"/>
    <property type="evidence" value="ECO:0007669"/>
    <property type="project" value="TreeGrafter"/>
</dbReference>
<evidence type="ECO:0000256" key="9">
    <source>
        <dbReference type="ARBA" id="ARBA00022679"/>
    </source>
</evidence>
<keyword evidence="9 15" id="KW-0808">Transferase</keyword>
<feature type="domain" description="tRNA methyltransferase TRMD/TRM10-type" evidence="18">
    <location>
        <begin position="2"/>
        <end position="227"/>
    </location>
</feature>
<evidence type="ECO:0000256" key="16">
    <source>
        <dbReference type="PIRSR" id="PIRSR000386-1"/>
    </source>
</evidence>
<dbReference type="Proteomes" id="UP000234950">
    <property type="component" value="Unassembled WGS sequence"/>
</dbReference>
<organism evidence="19 20">
    <name type="scientific">Neobacillus cucumis</name>
    <dbReference type="NCBI Taxonomy" id="1740721"/>
    <lineage>
        <taxon>Bacteria</taxon>
        <taxon>Bacillati</taxon>
        <taxon>Bacillota</taxon>
        <taxon>Bacilli</taxon>
        <taxon>Bacillales</taxon>
        <taxon>Bacillaceae</taxon>
        <taxon>Neobacillus</taxon>
    </lineage>
</organism>
<dbReference type="AlphaFoldDB" id="A0A2N5HLX0"/>
<dbReference type="OrthoDB" id="9807416at2"/>
<dbReference type="EC" id="2.1.1.228" evidence="5 15"/>
<dbReference type="FunFam" id="3.40.1280.10:FF:000001">
    <property type="entry name" value="tRNA (guanine-N(1)-)-methyltransferase"/>
    <property type="match status" value="1"/>
</dbReference>
<evidence type="ECO:0000259" key="18">
    <source>
        <dbReference type="Pfam" id="PF01746"/>
    </source>
</evidence>
<dbReference type="EMBL" id="PGVE01000035">
    <property type="protein sequence ID" value="PLS06530.1"/>
    <property type="molecule type" value="Genomic_DNA"/>
</dbReference>
<comment type="function">
    <text evidence="1 15 17">Specifically methylates guanosine-37 in various tRNAs.</text>
</comment>
<keyword evidence="7 15" id="KW-0963">Cytoplasm</keyword>
<dbReference type="PIRSF" id="PIRSF000386">
    <property type="entry name" value="tRNA_mtase"/>
    <property type="match status" value="1"/>
</dbReference>